<organism evidence="3 4">
    <name type="scientific">Paraglomus occultum</name>
    <dbReference type="NCBI Taxonomy" id="144539"/>
    <lineage>
        <taxon>Eukaryota</taxon>
        <taxon>Fungi</taxon>
        <taxon>Fungi incertae sedis</taxon>
        <taxon>Mucoromycota</taxon>
        <taxon>Glomeromycotina</taxon>
        <taxon>Glomeromycetes</taxon>
        <taxon>Paraglomerales</taxon>
        <taxon>Paraglomeraceae</taxon>
        <taxon>Paraglomus</taxon>
    </lineage>
</organism>
<protein>
    <submittedName>
        <fullName evidence="3">2153_t:CDS:1</fullName>
    </submittedName>
</protein>
<feature type="region of interest" description="Disordered" evidence="1">
    <location>
        <begin position="228"/>
        <end position="247"/>
    </location>
</feature>
<name>A0A9N9FT68_9GLOM</name>
<keyword evidence="2" id="KW-0812">Transmembrane</keyword>
<reference evidence="3" key="1">
    <citation type="submission" date="2021-06" db="EMBL/GenBank/DDBJ databases">
        <authorList>
            <person name="Kallberg Y."/>
            <person name="Tangrot J."/>
            <person name="Rosling A."/>
        </authorList>
    </citation>
    <scope>NUCLEOTIDE SEQUENCE</scope>
    <source>
        <strain evidence="3">IA702</strain>
    </source>
</reference>
<keyword evidence="2" id="KW-1133">Transmembrane helix</keyword>
<comment type="caution">
    <text evidence="3">The sequence shown here is derived from an EMBL/GenBank/DDBJ whole genome shotgun (WGS) entry which is preliminary data.</text>
</comment>
<keyword evidence="2" id="KW-0472">Membrane</keyword>
<dbReference type="Proteomes" id="UP000789572">
    <property type="component" value="Unassembled WGS sequence"/>
</dbReference>
<accession>A0A9N9FT68</accession>
<gene>
    <name evidence="3" type="ORF">POCULU_LOCUS5192</name>
</gene>
<dbReference type="AlphaFoldDB" id="A0A9N9FT68"/>
<evidence type="ECO:0000313" key="4">
    <source>
        <dbReference type="Proteomes" id="UP000789572"/>
    </source>
</evidence>
<evidence type="ECO:0000313" key="3">
    <source>
        <dbReference type="EMBL" id="CAG8554506.1"/>
    </source>
</evidence>
<keyword evidence="4" id="KW-1185">Reference proteome</keyword>
<evidence type="ECO:0000256" key="2">
    <source>
        <dbReference type="SAM" id="Phobius"/>
    </source>
</evidence>
<sequence>MTESTLLNSLMSDSQHKIFYRQHHDITYAQNIKVLLSRKYEALSVFGIPLALEPNIIPYITTKLESDSFSYLYEGNEYGSIALRPSGFIVRTETEQRPYTILGALGLFGGAWNLAIVVYVFLFGTRSLHPWGFVQTYCCCLAKQTLSKFRETFPIMPLNSDPEALSSKLSFPDSETLSVNLTSQVMTLQKRLNTMESFLREYVVDISDVQDDYSHKSPDVHLHNSVASLQLNQQDTTESQSSTVSSA</sequence>
<proteinExistence type="predicted"/>
<dbReference type="OrthoDB" id="2339353at2759"/>
<dbReference type="EMBL" id="CAJVPJ010000759">
    <property type="protein sequence ID" value="CAG8554506.1"/>
    <property type="molecule type" value="Genomic_DNA"/>
</dbReference>
<feature type="transmembrane region" description="Helical" evidence="2">
    <location>
        <begin position="101"/>
        <end position="122"/>
    </location>
</feature>
<evidence type="ECO:0000256" key="1">
    <source>
        <dbReference type="SAM" id="MobiDB-lite"/>
    </source>
</evidence>